<evidence type="ECO:0000256" key="7">
    <source>
        <dbReference type="ARBA" id="ARBA00022801"/>
    </source>
</evidence>
<dbReference type="SUPFAM" id="SSF109604">
    <property type="entry name" value="HD-domain/PDEase-like"/>
    <property type="match status" value="1"/>
</dbReference>
<organism evidence="9 10">
    <name type="scientific">Hoeflea ulvae</name>
    <dbReference type="NCBI Taxonomy" id="2983764"/>
    <lineage>
        <taxon>Bacteria</taxon>
        <taxon>Pseudomonadati</taxon>
        <taxon>Pseudomonadota</taxon>
        <taxon>Alphaproteobacteria</taxon>
        <taxon>Hyphomicrobiales</taxon>
        <taxon>Rhizobiaceae</taxon>
        <taxon>Hoeflea</taxon>
    </lineage>
</organism>
<name>A0ABT3YET2_9HYPH</name>
<gene>
    <name evidence="9" type="ORF">OEG82_10150</name>
</gene>
<dbReference type="InterPro" id="IPR003607">
    <property type="entry name" value="HD/PDEase_dom"/>
</dbReference>
<dbReference type="InterPro" id="IPR039356">
    <property type="entry name" value="YfbR/HDDC2"/>
</dbReference>
<evidence type="ECO:0000259" key="8">
    <source>
        <dbReference type="SMART" id="SM00471"/>
    </source>
</evidence>
<protein>
    <recommendedName>
        <fullName evidence="5">5'-deoxynucleotidase</fullName>
        <ecNumber evidence="5">3.1.3.89</ecNumber>
    </recommendedName>
</protein>
<evidence type="ECO:0000256" key="1">
    <source>
        <dbReference type="ARBA" id="ARBA00001638"/>
    </source>
</evidence>
<reference evidence="9" key="1">
    <citation type="submission" date="2022-10" db="EMBL/GenBank/DDBJ databases">
        <title>Hoeflea sp. J2-29, isolated from marine algae.</title>
        <authorList>
            <person name="Kristyanto S."/>
            <person name="Kim J.M."/>
            <person name="Jeon C.O."/>
        </authorList>
    </citation>
    <scope>NUCLEOTIDE SEQUENCE</scope>
    <source>
        <strain evidence="9">J2-29</strain>
    </source>
</reference>
<dbReference type="SMART" id="SM00471">
    <property type="entry name" value="HDc"/>
    <property type="match status" value="1"/>
</dbReference>
<dbReference type="RefSeq" id="WP_267612337.1">
    <property type="nucleotide sequence ID" value="NZ_JAOVZQ010000001.1"/>
</dbReference>
<comment type="catalytic activity">
    <reaction evidence="1">
        <text>a 2'-deoxyribonucleoside 5'-phosphate + H2O = a 2'-deoxyribonucleoside + phosphate</text>
        <dbReference type="Rhea" id="RHEA:36167"/>
        <dbReference type="ChEBI" id="CHEBI:15377"/>
        <dbReference type="ChEBI" id="CHEBI:18274"/>
        <dbReference type="ChEBI" id="CHEBI:43474"/>
        <dbReference type="ChEBI" id="CHEBI:65317"/>
        <dbReference type="EC" id="3.1.3.89"/>
    </reaction>
</comment>
<proteinExistence type="predicted"/>
<evidence type="ECO:0000313" key="10">
    <source>
        <dbReference type="Proteomes" id="UP001081283"/>
    </source>
</evidence>
<keyword evidence="7" id="KW-0378">Hydrolase</keyword>
<dbReference type="PANTHER" id="PTHR11845:SF13">
    <property type="entry name" value="5'-DEOXYNUCLEOTIDASE HDDC2"/>
    <property type="match status" value="1"/>
</dbReference>
<feature type="domain" description="HD/PDEase" evidence="8">
    <location>
        <begin position="38"/>
        <end position="155"/>
    </location>
</feature>
<dbReference type="EMBL" id="JAOVZQ010000001">
    <property type="protein sequence ID" value="MCY0094384.1"/>
    <property type="molecule type" value="Genomic_DNA"/>
</dbReference>
<dbReference type="Gene3D" id="1.10.3210.10">
    <property type="entry name" value="Hypothetical protein af1432"/>
    <property type="match status" value="1"/>
</dbReference>
<evidence type="ECO:0000256" key="2">
    <source>
        <dbReference type="ARBA" id="ARBA00001936"/>
    </source>
</evidence>
<dbReference type="InterPro" id="IPR006674">
    <property type="entry name" value="HD_domain"/>
</dbReference>
<keyword evidence="10" id="KW-1185">Reference proteome</keyword>
<comment type="caution">
    <text evidence="9">The sequence shown here is derived from an EMBL/GenBank/DDBJ whole genome shotgun (WGS) entry which is preliminary data.</text>
</comment>
<dbReference type="PANTHER" id="PTHR11845">
    <property type="entry name" value="5'-DEOXYNUCLEOTIDASE HDDC2"/>
    <property type="match status" value="1"/>
</dbReference>
<evidence type="ECO:0000313" key="9">
    <source>
        <dbReference type="EMBL" id="MCY0094384.1"/>
    </source>
</evidence>
<comment type="cofactor">
    <cofactor evidence="3">
        <name>Co(2+)</name>
        <dbReference type="ChEBI" id="CHEBI:48828"/>
    </cofactor>
</comment>
<sequence>MTGPALPSPERIAAVLRFLDETNRLKDTLRSGRTPEGRQESTAEHSWRLCLLVILFGDALEDVDLMRLIKICIVHDLGEAISGDVPAIDQRAGDDRAARERADLVTLCAPLPGDLRAEIVGLWDEYAEARTPEAVLAKGFDKIETMLTHSTGKNPDDFDYRFNLNYGLPATNRHPLLAAIRAQVDDRTRRLDRGWTGPGDR</sequence>
<dbReference type="EC" id="3.1.3.89" evidence="5"/>
<evidence type="ECO:0000256" key="3">
    <source>
        <dbReference type="ARBA" id="ARBA00001941"/>
    </source>
</evidence>
<keyword evidence="6" id="KW-0479">Metal-binding</keyword>
<evidence type="ECO:0000256" key="6">
    <source>
        <dbReference type="ARBA" id="ARBA00022723"/>
    </source>
</evidence>
<evidence type="ECO:0000256" key="5">
    <source>
        <dbReference type="ARBA" id="ARBA00012964"/>
    </source>
</evidence>
<accession>A0ABT3YET2</accession>
<dbReference type="Pfam" id="PF13023">
    <property type="entry name" value="HD_3"/>
    <property type="match status" value="1"/>
</dbReference>
<evidence type="ECO:0000256" key="4">
    <source>
        <dbReference type="ARBA" id="ARBA00011738"/>
    </source>
</evidence>
<dbReference type="Proteomes" id="UP001081283">
    <property type="component" value="Unassembled WGS sequence"/>
</dbReference>
<comment type="cofactor">
    <cofactor evidence="2">
        <name>Mn(2+)</name>
        <dbReference type="ChEBI" id="CHEBI:29035"/>
    </cofactor>
</comment>
<comment type="subunit">
    <text evidence="4">Homodimer.</text>
</comment>